<dbReference type="RefSeq" id="WP_188086295.1">
    <property type="nucleotide sequence ID" value="NZ_JACVFC010000001.1"/>
</dbReference>
<dbReference type="CDD" id="cd17643">
    <property type="entry name" value="A_NRPS_Cytc1-like"/>
    <property type="match status" value="1"/>
</dbReference>
<dbReference type="InterPro" id="IPR010071">
    <property type="entry name" value="AA_adenyl_dom"/>
</dbReference>
<dbReference type="SUPFAM" id="SSF47336">
    <property type="entry name" value="ACP-like"/>
    <property type="match status" value="3"/>
</dbReference>
<dbReference type="NCBIfam" id="TIGR01733">
    <property type="entry name" value="AA-adenyl-dom"/>
    <property type="match status" value="3"/>
</dbReference>
<feature type="domain" description="Carrier" evidence="5">
    <location>
        <begin position="3175"/>
        <end position="3250"/>
    </location>
</feature>
<evidence type="ECO:0000256" key="4">
    <source>
        <dbReference type="SAM" id="Coils"/>
    </source>
</evidence>
<keyword evidence="7" id="KW-1185">Reference proteome</keyword>
<dbReference type="PROSITE" id="PS00455">
    <property type="entry name" value="AMP_BINDING"/>
    <property type="match status" value="3"/>
</dbReference>
<dbReference type="PANTHER" id="PTHR45527:SF1">
    <property type="entry name" value="FATTY ACID SYNTHASE"/>
    <property type="match status" value="1"/>
</dbReference>
<dbReference type="InterPro" id="IPR020806">
    <property type="entry name" value="PKS_PP-bd"/>
</dbReference>
<dbReference type="InterPro" id="IPR045851">
    <property type="entry name" value="AMP-bd_C_sf"/>
</dbReference>
<feature type="coiled-coil region" evidence="4">
    <location>
        <begin position="1121"/>
        <end position="1148"/>
    </location>
</feature>
<dbReference type="CDD" id="cd17646">
    <property type="entry name" value="A_NRPS_AB3403-like"/>
    <property type="match status" value="1"/>
</dbReference>
<dbReference type="InterPro" id="IPR001242">
    <property type="entry name" value="Condensation_dom"/>
</dbReference>
<dbReference type="Gene3D" id="3.30.559.30">
    <property type="entry name" value="Nonribosomal peptide synthetase, condensation domain"/>
    <property type="match status" value="3"/>
</dbReference>
<dbReference type="Pfam" id="PF00501">
    <property type="entry name" value="AMP-binding"/>
    <property type="match status" value="3"/>
</dbReference>
<dbReference type="Pfam" id="PF13193">
    <property type="entry name" value="AMP-binding_C"/>
    <property type="match status" value="3"/>
</dbReference>
<dbReference type="Gene3D" id="3.30.559.10">
    <property type="entry name" value="Chloramphenicol acetyltransferase-like domain"/>
    <property type="match status" value="3"/>
</dbReference>
<dbReference type="InterPro" id="IPR020845">
    <property type="entry name" value="AMP-binding_CS"/>
</dbReference>
<accession>A0ABR7TFN0</accession>
<dbReference type="PROSITE" id="PS50075">
    <property type="entry name" value="CARRIER"/>
    <property type="match status" value="3"/>
</dbReference>
<dbReference type="SUPFAM" id="SSF52777">
    <property type="entry name" value="CoA-dependent acyltransferases"/>
    <property type="match status" value="6"/>
</dbReference>
<dbReference type="Gene3D" id="3.40.50.980">
    <property type="match status" value="6"/>
</dbReference>
<comment type="caution">
    <text evidence="6">The sequence shown here is derived from an EMBL/GenBank/DDBJ whole genome shotgun (WGS) entry which is preliminary data.</text>
</comment>
<dbReference type="Gene3D" id="3.30.300.30">
    <property type="match status" value="3"/>
</dbReference>
<dbReference type="PROSITE" id="PS00012">
    <property type="entry name" value="PHOSPHOPANTETHEINE"/>
    <property type="match status" value="2"/>
</dbReference>
<proteinExistence type="predicted"/>
<feature type="domain" description="Carrier" evidence="5">
    <location>
        <begin position="1044"/>
        <end position="1119"/>
    </location>
</feature>
<keyword evidence="3" id="KW-0597">Phosphoprotein</keyword>
<dbReference type="EMBL" id="JACVFC010000001">
    <property type="protein sequence ID" value="MBC9929147.1"/>
    <property type="molecule type" value="Genomic_DNA"/>
</dbReference>
<dbReference type="InterPro" id="IPR025110">
    <property type="entry name" value="AMP-bd_C"/>
</dbReference>
<evidence type="ECO:0000313" key="6">
    <source>
        <dbReference type="EMBL" id="MBC9929147.1"/>
    </source>
</evidence>
<evidence type="ECO:0000259" key="5">
    <source>
        <dbReference type="PROSITE" id="PS50075"/>
    </source>
</evidence>
<dbReference type="SUPFAM" id="SSF56801">
    <property type="entry name" value="Acetyl-CoA synthetase-like"/>
    <property type="match status" value="3"/>
</dbReference>
<dbReference type="PANTHER" id="PTHR45527">
    <property type="entry name" value="NONRIBOSOMAL PEPTIDE SYNTHETASE"/>
    <property type="match status" value="1"/>
</dbReference>
<dbReference type="Pfam" id="PF00668">
    <property type="entry name" value="Condensation"/>
    <property type="match status" value="3"/>
</dbReference>
<dbReference type="SMART" id="SM00823">
    <property type="entry name" value="PKS_PP"/>
    <property type="match status" value="3"/>
</dbReference>
<dbReference type="InterPro" id="IPR000873">
    <property type="entry name" value="AMP-dep_synth/lig_dom"/>
</dbReference>
<protein>
    <submittedName>
        <fullName evidence="6">Amino acid adenylation domain-containing protein</fullName>
    </submittedName>
</protein>
<keyword evidence="4" id="KW-0175">Coiled coil</keyword>
<name>A0ABR7TFN0_9BACT</name>
<sequence>MSDHKFINVLALLERANEDGIKISLEENELVVQIEKDREIDGLFLDELRNHKTHLIDYLKTTRQPASDQTPGNRIDPERRKSVTRIPLSFSQERLWFIDQLEGSVPYHIPTVLRLKGRLDRHALQHALQTIVNRHEVLRTVIGQQSGIAYQHILAPGAWQLEIVDEPLYVNNEAALQDFIKKLIDTPFDLAADHMLRAHLIILGAEEHILEVTLHHIASDGWSTGIIVQELVELYKAYIENRAPQLPELELQYADFAIWQQENLSGEGLEKQLSFWKQKLGGVAALQLPLDFPRPPIQSPRGAATSYKLDLALLQQLRTLSRQQGTTLFMTLLAAFKVLLHRYSGQDDICVGSPIAGRVRKEIEGLIGFFVNTLVLRDDLGNNPAFTTLLQQVKETTLHAYEHQDVPFEKIVDAVIENRDQSRPPLFQVAFVLQNMPEVPDLHLGEVEFSSVKTAQDMARYDMTVTTEEGPDGLFIGVEYCIDLFTKGTIDRMMGHFEQLLRSVVAAPATRIGSLLLLNNAEEQLLLHTFNNTETPYPTDASIVSLFAEHVTATPDAPALVHGNTTLTYRQLDERSNQLAHYLHGKGVKAETLVPICIDRSPEMIVSILGILKAGGAYVPVDPEYPLERINYILADTGAGIILTNENIIAKLRSTTHAVSIVTLDNDDIIGPFPKTPLQLDIKSTQLAYVIYTSGSTGQPKGVLATQKSLVNLIHCQSREYNIGRDERILLVSNYIFDASVEQIFFALLNGCALVLVDTTTQLDTVLFEKFLTDQHITHLEATPSFLMNLRPGTYGGLKRIVSGGELCRKVFADKWTGLVDFYNIYGPTETTVSAIVYRYTPDSAGSGEALPIGRPLANVKVYLLDTHGNPVPVGVTGELHIGGAGLTRGYLNRSDLTTAKFVSNPFSQELGTLMYKTGDLAKWLPDGNIEYLGRADDQVKVRGFRIELGEIENILQQSDLVDRIAVVAKGEDNNKRLVAYVVPAGAYDPEGILAYGKTLLPEYMLPSLMVELKQMPMTPGGKVDRKALPDPDVMGLQTGTHVEPRNPVEKKVAEIFEEVLEVSGVGVYDDFFKLGGDSIMVITLVTRIREAFDQEVKLFEVYGTPTVEQIARMLDNREVAEPVDTAVQELEKEIAALKEQVLSSREDAALIEDVYPMSDIQSGMVYASQINPELGIYHDQMGHLLAKGLDPVVMEKALSMLSQKHAILRTTFDLHSHKEGLQLVHKEIPVKVEYLDYGTLSDEEAKIRIDNYLKEERTRPLQMDKAPTWRATVFNLKEHSAFLFQCHHAIIDGWSDASFNTELNNLYLRLKAGEEVPPLEPLKCSYRDYVIEQIIEKRNAENREFWQQELAEYKRLNIFTQEAEDKRLVTTYEPAYLALLQQRTKEDGLTVKGLLFGAMLFALNMLTHEDEVTVGLVTNNRPAKEDGEKVIGCFLNSLPFRFQQDKLAFTWKTYFRQIENKLVEMKKRDRVSLPEIIKITGEQFLEGNPFFDVLFNFTNFHVYKNMEEGLAEEGPHELNNVLSYGVVNTYLTCNLSISGDVLVVNNSLKRKFKSGDSLEALQHYFDAVLTGYLEQYEAPVNRNAIHTAAELKQLMPAPAVGYPKQKNIVDLFTEQANRTPLNIAVVYEKQTLTYGELHERSSQLARYLRQQGVTAEMLVPVCIDRSVDMIVAILGILKAGAAYVPVDPSYPLDRIRYILEDTAATIVVSSSQCAEVCHQAAAGLNVVALDTDWDMISRESAAALDITIDPHHLAYVIYTSGSTGKPKGVLIEHVNVVRLFKTDAPLFDFTEADVWTMFHSFSFDFSVWEIYGALFYGGRLVVVPKEVTKDTAQFGELLIREGVTILNQTPSAFYALQDYLTARQHPTAIRIVVFGGEALNPSRIKPWRQLYPDCRLINMYGITETTVHVTFQELTDDQLDSSTSVIGKPIPTLYAYILNKYQALTPVGVAGELYVGGMGVAREYLNRPALSAGKFIADPFIPGNRLYRTGDLGRWLPDGTIEYLGRIDDQVKIRGFRIELGEIESALLEYEAVSKAIVLNRPDRNGNGRLVGYVVPQGTFDKNAILAYLRERLPEYMVPSLLVELDHLPLTINGKIDKKALPDPDEAALLASLYVAPRNESEQQLADIWKELLGVEQVGIHDNFFERGGHSLSATRLISILRNRLAAELSIRDLFLHPTIASLAARLHQQDKNTRPAVTVIERPAHIPLSFSQERLWFIDRLEGSIQYHIPAVLKLKGALDISALEYAFQQIVNRHEVLRTVIREEKGKPYQLVLAPDTWQLDVRLVAPAHKNEAKLKELINALFEVPFSLTADHMLRAHLLVLDKEEYILQITQHHIAADGWSTGIIVGELVALYNALVSGNTAVLPPLPVQYADYALWQRNYLSGEVLDTQLSYWEQQLSATTPLQLPTDHKRPPVQPVRGDSFDFKLDKTLSARLKTLSQQQGTTLFMTLLAAFKVLLYRYSGQEDICIGTPVAGRTQQELEGLVGFFINTLALRSQLRDNLSFTDLLQTVKETTLTAYDNQDVPFEKIVERVMKVRDLSRTPLFQVMFVLQNLPESAALQLGSVSIESEEVAHSFAQFDLSLSVQEDGEGLSGSIVYCADLFDAATIGRMTRHFSRLLEAIVQAPATNIHQLSLLSQDETQQLLYSFNSTYRNYPANKTLTTLLAEQVARTPDAVALVFEGNKLSYRELDERSNQLAHYLVRHGVGTETLVPICLDRSFEMVIGIWGILKAGGAYVPIDPEYPAERIRFMLADINADLLLSTSAHTAVINGTTGTRQTILLDAEWTQIAGEPISPVKTVVQPQQLAYVIYTSGSTGVPKGVMNEHAGVVNRLLWAQEYFALTAEDAVLQKTTFCFDVSVWELIWPSLVGARLVLAAPGGQKEPAYLKNIIAQEGITTIHFVPSMLDLFLEQVTAGEHIALRRVICSGEALKPQQVNTFRTKLPVPELYNLYGPTEAAIDVTYWQAPKTGADIEIVPIGKPVANTRLYVLDKSGNIVPPGGIGELHIGGIQVARGYLNRRELTAEKFVPDTFSQQDGARRYKTGDLVKWQPDGNLEYIGRIDDQVKIRGYRIELGEIENVLQGHDAVSQAVVVAQKNAVTDQYRLIGYVVPRNKFDRQELLTYLSSRLPDYMTPSLLIELEAIPLTTNGKIDKQALPVPDTTALTAEDYVAPRNETEQLLVDIWQELLGVSRIGTYDNFFTLGGHSLLAMRLIAEVSEVFGVELSVRTIFQLVTVEALAKYIKLHQLQQQPEDDDADIIEL</sequence>
<dbReference type="Gene3D" id="1.10.1200.10">
    <property type="entry name" value="ACP-like"/>
    <property type="match status" value="2"/>
</dbReference>
<keyword evidence="2" id="KW-0596">Phosphopantetheine</keyword>
<feature type="domain" description="Carrier" evidence="5">
    <location>
        <begin position="2117"/>
        <end position="2192"/>
    </location>
</feature>
<dbReference type="NCBIfam" id="NF003417">
    <property type="entry name" value="PRK04813.1"/>
    <property type="match status" value="3"/>
</dbReference>
<evidence type="ECO:0000256" key="1">
    <source>
        <dbReference type="ARBA" id="ARBA00001957"/>
    </source>
</evidence>
<dbReference type="InterPro" id="IPR029058">
    <property type="entry name" value="AB_hydrolase_fold"/>
</dbReference>
<reference evidence="6 7" key="1">
    <citation type="submission" date="2020-09" db="EMBL/GenBank/DDBJ databases">
        <title>Genome sequences of type strains of Chitinophaga qingshengii and Chitinophaga varians.</title>
        <authorList>
            <person name="Kittiwongwattana C."/>
        </authorList>
    </citation>
    <scope>NUCLEOTIDE SEQUENCE [LARGE SCALE GENOMIC DNA]</scope>
    <source>
        <strain evidence="6 7">JCM 30026</strain>
    </source>
</reference>
<dbReference type="Proteomes" id="UP000659124">
    <property type="component" value="Unassembled WGS sequence"/>
</dbReference>
<dbReference type="InterPro" id="IPR023213">
    <property type="entry name" value="CAT-like_dom_sf"/>
</dbReference>
<evidence type="ECO:0000256" key="2">
    <source>
        <dbReference type="ARBA" id="ARBA00022450"/>
    </source>
</evidence>
<dbReference type="Gene3D" id="3.40.50.1820">
    <property type="entry name" value="alpha/beta hydrolase"/>
    <property type="match status" value="1"/>
</dbReference>
<gene>
    <name evidence="6" type="ORF">ICL07_02105</name>
</gene>
<dbReference type="Pfam" id="PF00550">
    <property type="entry name" value="PP-binding"/>
    <property type="match status" value="3"/>
</dbReference>
<evidence type="ECO:0000256" key="3">
    <source>
        <dbReference type="ARBA" id="ARBA00022553"/>
    </source>
</evidence>
<organism evidence="6 7">
    <name type="scientific">Chitinophaga qingshengii</name>
    <dbReference type="NCBI Taxonomy" id="1569794"/>
    <lineage>
        <taxon>Bacteria</taxon>
        <taxon>Pseudomonadati</taxon>
        <taxon>Bacteroidota</taxon>
        <taxon>Chitinophagia</taxon>
        <taxon>Chitinophagales</taxon>
        <taxon>Chitinophagaceae</taxon>
        <taxon>Chitinophaga</taxon>
    </lineage>
</organism>
<dbReference type="InterPro" id="IPR036736">
    <property type="entry name" value="ACP-like_sf"/>
</dbReference>
<comment type="cofactor">
    <cofactor evidence="1">
        <name>pantetheine 4'-phosphate</name>
        <dbReference type="ChEBI" id="CHEBI:47942"/>
    </cofactor>
</comment>
<dbReference type="CDD" id="cd19531">
    <property type="entry name" value="LCL_NRPS-like"/>
    <property type="match status" value="2"/>
</dbReference>
<dbReference type="InterPro" id="IPR006162">
    <property type="entry name" value="Ppantetheine_attach_site"/>
</dbReference>
<evidence type="ECO:0000313" key="7">
    <source>
        <dbReference type="Proteomes" id="UP000659124"/>
    </source>
</evidence>
<dbReference type="InterPro" id="IPR009081">
    <property type="entry name" value="PP-bd_ACP"/>
</dbReference>
<dbReference type="Gene3D" id="2.30.38.10">
    <property type="entry name" value="Luciferase, Domain 3"/>
    <property type="match status" value="3"/>
</dbReference>